<dbReference type="EMBL" id="CABFVH010000048">
    <property type="protein sequence ID" value="VUF15176.1"/>
    <property type="molecule type" value="Genomic_DNA"/>
</dbReference>
<reference evidence="1" key="2">
    <citation type="journal article" date="2021" name="Front. Microbiol.">
        <title>Comprehensive Comparative Genomics and Phenotyping of Methylobacterium Species.</title>
        <authorList>
            <person name="Alessa O."/>
            <person name="Ogura Y."/>
            <person name="Fujitani Y."/>
            <person name="Takami H."/>
            <person name="Hayashi T."/>
            <person name="Sahin N."/>
            <person name="Tani A."/>
        </authorList>
    </citation>
    <scope>NUCLEOTIDE SEQUENCE</scope>
    <source>
        <strain evidence="1">DSM 22415</strain>
    </source>
</reference>
<evidence type="ECO:0000313" key="2">
    <source>
        <dbReference type="EMBL" id="VUF15176.1"/>
    </source>
</evidence>
<accession>A0A564G599</accession>
<gene>
    <name evidence="1" type="ORF">IFDJLNFL_4618</name>
    <name evidence="2" type="ORF">MTDSW087_04911</name>
</gene>
<reference evidence="1" key="3">
    <citation type="submission" date="2021-08" db="EMBL/GenBank/DDBJ databases">
        <authorList>
            <person name="Tani A."/>
            <person name="Ola A."/>
            <person name="Ogura Y."/>
            <person name="Katsura K."/>
            <person name="Hayashi T."/>
        </authorList>
    </citation>
    <scope>NUCLEOTIDE SEQUENCE</scope>
    <source>
        <strain evidence="1">DSM 22415</strain>
    </source>
</reference>
<name>A0A564G599_9HYPH</name>
<proteinExistence type="predicted"/>
<organism evidence="2 3">
    <name type="scientific">Methylobacterium dankookense</name>
    <dbReference type="NCBI Taxonomy" id="560405"/>
    <lineage>
        <taxon>Bacteria</taxon>
        <taxon>Pseudomonadati</taxon>
        <taxon>Pseudomonadota</taxon>
        <taxon>Alphaproteobacteria</taxon>
        <taxon>Hyphomicrobiales</taxon>
        <taxon>Methylobacteriaceae</taxon>
        <taxon>Methylobacterium</taxon>
    </lineage>
</organism>
<dbReference type="AlphaFoldDB" id="A0A564G599"/>
<evidence type="ECO:0000313" key="4">
    <source>
        <dbReference type="Proteomes" id="UP001055303"/>
    </source>
</evidence>
<keyword evidence="4" id="KW-1185">Reference proteome</keyword>
<evidence type="ECO:0000313" key="3">
    <source>
        <dbReference type="Proteomes" id="UP000401717"/>
    </source>
</evidence>
<dbReference type="Proteomes" id="UP001055303">
    <property type="component" value="Unassembled WGS sequence"/>
</dbReference>
<reference evidence="2 3" key="1">
    <citation type="submission" date="2019-06" db="EMBL/GenBank/DDBJ databases">
        <authorList>
            <person name="Rodrigo-Torres L."/>
            <person name="Arahal R. D."/>
            <person name="Lucena T."/>
        </authorList>
    </citation>
    <scope>NUCLEOTIDE SEQUENCE [LARGE SCALE GENOMIC DNA]</scope>
    <source>
        <strain evidence="2 3">SW08-7</strain>
    </source>
</reference>
<dbReference type="Proteomes" id="UP000401717">
    <property type="component" value="Unassembled WGS sequence"/>
</dbReference>
<protein>
    <submittedName>
        <fullName evidence="2">Uncharacterized protein</fullName>
    </submittedName>
</protein>
<dbReference type="EMBL" id="BPQI01000164">
    <property type="protein sequence ID" value="GJD58695.1"/>
    <property type="molecule type" value="Genomic_DNA"/>
</dbReference>
<evidence type="ECO:0000313" key="1">
    <source>
        <dbReference type="EMBL" id="GJD58695.1"/>
    </source>
</evidence>
<sequence length="70" mass="8041">MRKLSRSHRVVMTLTFDKPCTVQHATREARDCIHGQFYPTQHQPEDPEAFKVRGIKPFGHRPKTGGGRRG</sequence>